<dbReference type="Pfam" id="PF02353">
    <property type="entry name" value="CMAS"/>
    <property type="match status" value="1"/>
</dbReference>
<comment type="similarity">
    <text evidence="1">Belongs to the CFA/CMAS family.</text>
</comment>
<dbReference type="PANTHER" id="PTHR43667:SF1">
    <property type="entry name" value="CYCLOPROPANE-FATTY-ACYL-PHOSPHOLIPID SYNTHASE"/>
    <property type="match status" value="1"/>
</dbReference>
<dbReference type="Proteomes" id="UP001168528">
    <property type="component" value="Unassembled WGS sequence"/>
</dbReference>
<evidence type="ECO:0000256" key="4">
    <source>
        <dbReference type="ARBA" id="ARBA00022691"/>
    </source>
</evidence>
<keyword evidence="7" id="KW-1185">Reference proteome</keyword>
<name>A0ABT8R5K2_9BACT</name>
<sequence>MASQTDIDYSYTTMDKIWRISVGEMADFTGAKYDGDFSISLEEAQRRKHDFIAQNLNITAGSKVLDMGCGWGPFLNYLRGIKAKGIGLTLSKGQHAACQRQGFEVYIQDCRTVKPSDYGMFDAVASVGAFEHFCSVEDYQAGRQDEVYRKFFKTVSDLLPVGGRCFIQTMVFGKDMIDLKDFDIDAPKESNEYLMALTMNEFPGSWLPYGKEQIIKNAEPFFDVVTYHSGRLDYIETINVWRQRLKSFGWQKYLAYLTLAPALLYDSKMRNRLSNLQIAPIRVAFERQLWDHYRLVFEKK</sequence>
<dbReference type="GO" id="GO:0032259">
    <property type="term" value="P:methylation"/>
    <property type="evidence" value="ECO:0007669"/>
    <property type="project" value="UniProtKB-KW"/>
</dbReference>
<dbReference type="PANTHER" id="PTHR43667">
    <property type="entry name" value="CYCLOPROPANE-FATTY-ACYL-PHOSPHOLIPID SYNTHASE"/>
    <property type="match status" value="1"/>
</dbReference>
<dbReference type="CDD" id="cd02440">
    <property type="entry name" value="AdoMet_MTases"/>
    <property type="match status" value="1"/>
</dbReference>
<evidence type="ECO:0000256" key="2">
    <source>
        <dbReference type="ARBA" id="ARBA00022603"/>
    </source>
</evidence>
<comment type="caution">
    <text evidence="6">The sequence shown here is derived from an EMBL/GenBank/DDBJ whole genome shotgun (WGS) entry which is preliminary data.</text>
</comment>
<evidence type="ECO:0000256" key="1">
    <source>
        <dbReference type="ARBA" id="ARBA00010815"/>
    </source>
</evidence>
<keyword evidence="4" id="KW-0949">S-adenosyl-L-methionine</keyword>
<dbReference type="InterPro" id="IPR050723">
    <property type="entry name" value="CFA/CMAS"/>
</dbReference>
<reference evidence="6" key="1">
    <citation type="submission" date="2023-07" db="EMBL/GenBank/DDBJ databases">
        <title>The genome sequence of Rhodocytophaga aerolata KACC 12507.</title>
        <authorList>
            <person name="Zhang X."/>
        </authorList>
    </citation>
    <scope>NUCLEOTIDE SEQUENCE</scope>
    <source>
        <strain evidence="6">KACC 12507</strain>
    </source>
</reference>
<evidence type="ECO:0000256" key="5">
    <source>
        <dbReference type="ARBA" id="ARBA00023098"/>
    </source>
</evidence>
<evidence type="ECO:0000256" key="3">
    <source>
        <dbReference type="ARBA" id="ARBA00022679"/>
    </source>
</evidence>
<dbReference type="RefSeq" id="WP_302037307.1">
    <property type="nucleotide sequence ID" value="NZ_JAUKPO010000004.1"/>
</dbReference>
<proteinExistence type="inferred from homology"/>
<dbReference type="EMBL" id="JAUKPO010000004">
    <property type="protein sequence ID" value="MDO1446503.1"/>
    <property type="molecule type" value="Genomic_DNA"/>
</dbReference>
<gene>
    <name evidence="6" type="ORF">Q0590_09600</name>
</gene>
<protein>
    <submittedName>
        <fullName evidence="6">Class I SAM-dependent methyltransferase</fullName>
        <ecNumber evidence="6">2.1.1.-</ecNumber>
    </submittedName>
</protein>
<dbReference type="Gene3D" id="3.40.50.150">
    <property type="entry name" value="Vaccinia Virus protein VP39"/>
    <property type="match status" value="1"/>
</dbReference>
<keyword evidence="2 6" id="KW-0489">Methyltransferase</keyword>
<dbReference type="EC" id="2.1.1.-" evidence="6"/>
<organism evidence="6 7">
    <name type="scientific">Rhodocytophaga aerolata</name>
    <dbReference type="NCBI Taxonomy" id="455078"/>
    <lineage>
        <taxon>Bacteria</taxon>
        <taxon>Pseudomonadati</taxon>
        <taxon>Bacteroidota</taxon>
        <taxon>Cytophagia</taxon>
        <taxon>Cytophagales</taxon>
        <taxon>Rhodocytophagaceae</taxon>
        <taxon>Rhodocytophaga</taxon>
    </lineage>
</organism>
<evidence type="ECO:0000313" key="6">
    <source>
        <dbReference type="EMBL" id="MDO1446503.1"/>
    </source>
</evidence>
<evidence type="ECO:0000313" key="7">
    <source>
        <dbReference type="Proteomes" id="UP001168528"/>
    </source>
</evidence>
<keyword evidence="3 6" id="KW-0808">Transferase</keyword>
<accession>A0ABT8R5K2</accession>
<keyword evidence="5" id="KW-0443">Lipid metabolism</keyword>
<dbReference type="InterPro" id="IPR029063">
    <property type="entry name" value="SAM-dependent_MTases_sf"/>
</dbReference>
<dbReference type="SUPFAM" id="SSF53335">
    <property type="entry name" value="S-adenosyl-L-methionine-dependent methyltransferases"/>
    <property type="match status" value="1"/>
</dbReference>
<dbReference type="GO" id="GO:0008168">
    <property type="term" value="F:methyltransferase activity"/>
    <property type="evidence" value="ECO:0007669"/>
    <property type="project" value="UniProtKB-KW"/>
</dbReference>